<feature type="region of interest" description="Disordered" evidence="6">
    <location>
        <begin position="412"/>
        <end position="506"/>
    </location>
</feature>
<feature type="domain" description="BZIP" evidence="7">
    <location>
        <begin position="489"/>
        <end position="503"/>
    </location>
</feature>
<dbReference type="Proteomes" id="UP000249723">
    <property type="component" value="Unassembled WGS sequence"/>
</dbReference>
<gene>
    <name evidence="8" type="ORF">BZ3500_MVSOF-1268-A1-R1_CHR8-2G10238</name>
</gene>
<evidence type="ECO:0000256" key="2">
    <source>
        <dbReference type="ARBA" id="ARBA00023015"/>
    </source>
</evidence>
<dbReference type="CDD" id="cd14705">
    <property type="entry name" value="bZIP_Zip1"/>
    <property type="match status" value="1"/>
</dbReference>
<dbReference type="Gene3D" id="1.20.5.170">
    <property type="match status" value="1"/>
</dbReference>
<organism evidence="8 9">
    <name type="scientific">Microbotryum saponariae</name>
    <dbReference type="NCBI Taxonomy" id="289078"/>
    <lineage>
        <taxon>Eukaryota</taxon>
        <taxon>Fungi</taxon>
        <taxon>Dikarya</taxon>
        <taxon>Basidiomycota</taxon>
        <taxon>Pucciniomycotina</taxon>
        <taxon>Microbotryomycetes</taxon>
        <taxon>Microbotryales</taxon>
        <taxon>Microbotryaceae</taxon>
        <taxon>Microbotryum</taxon>
    </lineage>
</organism>
<dbReference type="GO" id="GO:0000977">
    <property type="term" value="F:RNA polymerase II transcription regulatory region sequence-specific DNA binding"/>
    <property type="evidence" value="ECO:0007669"/>
    <property type="project" value="TreeGrafter"/>
</dbReference>
<reference evidence="9" key="1">
    <citation type="submission" date="2016-10" db="EMBL/GenBank/DDBJ databases">
        <authorList>
            <person name="Jeantristanb JTB J.-T."/>
            <person name="Ricardo R."/>
        </authorList>
    </citation>
    <scope>NUCLEOTIDE SEQUENCE [LARGE SCALE GENOMIC DNA]</scope>
</reference>
<protein>
    <submittedName>
        <fullName evidence="8">BZ3500_MvSof-1268-A1-R1_Chr8-2g10238 protein</fullName>
    </submittedName>
</protein>
<evidence type="ECO:0000256" key="3">
    <source>
        <dbReference type="ARBA" id="ARBA00023125"/>
    </source>
</evidence>
<dbReference type="AlphaFoldDB" id="A0A2X0N9P4"/>
<keyword evidence="9" id="KW-1185">Reference proteome</keyword>
<comment type="subcellular location">
    <subcellularLocation>
        <location evidence="1">Nucleus</location>
    </subcellularLocation>
</comment>
<feature type="compositionally biased region" description="Basic and acidic residues" evidence="6">
    <location>
        <begin position="41"/>
        <end position="62"/>
    </location>
</feature>
<proteinExistence type="predicted"/>
<feature type="compositionally biased region" description="Polar residues" evidence="6">
    <location>
        <begin position="1"/>
        <end position="28"/>
    </location>
</feature>
<feature type="compositionally biased region" description="Acidic residues" evidence="6">
    <location>
        <begin position="339"/>
        <end position="350"/>
    </location>
</feature>
<dbReference type="InterPro" id="IPR046347">
    <property type="entry name" value="bZIP_sf"/>
</dbReference>
<feature type="compositionally biased region" description="Low complexity" evidence="6">
    <location>
        <begin position="121"/>
        <end position="130"/>
    </location>
</feature>
<feature type="compositionally biased region" description="Acidic residues" evidence="6">
    <location>
        <begin position="63"/>
        <end position="74"/>
    </location>
</feature>
<evidence type="ECO:0000313" key="9">
    <source>
        <dbReference type="Proteomes" id="UP000249723"/>
    </source>
</evidence>
<dbReference type="Pfam" id="PF07716">
    <property type="entry name" value="bZIP_2"/>
    <property type="match status" value="1"/>
</dbReference>
<sequence length="563" mass="59525">MYEFRQQTGADGGASSTHVHSARGSSDSPAAVGHRRTTSATEERDGSSHHESAGLSGRHREAEEDGEEDVDDCSADPPALVHPLLKRSNNASAHGAAALTSNGGTKKPFEIKTGHRRPLERSSSIPSSLSQYNTTHDSSTSENDPAVGGAQTLPPAPTTTVSVNDLDADLRQLAILQTLLQRQQAIVQASVEAAAAAKRLKRKLEDEENAASARGAARSAATGSEGETSSSTNSLGRFQPLSSALHGVQHQPQQQSSSALRDPSSWLEGLNTIHDSAPNSNSAAELAQAQQQLDLWAKVAFTSHVGTPLPSNNNGSASPARAPSAAPFPFHRSRSGDAGGEEDQEIDDERDGNLGPEFDWSSFYPSLLMDSPGRANAPTTSASTTVAPFVVGGVVNPASSIAAVLDGRVGLTTTSTPTSSTSSDSKDPLVTRPSTESLSRRASISSRQRKRSPSPPLVDPSLIDELLQDEYPLRPPLTEGTPEEIEQDKRRRNTEASARFRARKKQRDAVLLQTSAQLRARAQALEKEKLGLVKENQWLRELAQAAGARAGTGVGAGGGRKRV</sequence>
<evidence type="ECO:0000313" key="8">
    <source>
        <dbReference type="EMBL" id="SCZ96499.1"/>
    </source>
</evidence>
<feature type="compositionally biased region" description="Polar residues" evidence="6">
    <location>
        <begin position="432"/>
        <end position="442"/>
    </location>
</feature>
<feature type="compositionally biased region" description="Low complexity" evidence="6">
    <location>
        <begin position="210"/>
        <end position="232"/>
    </location>
</feature>
<evidence type="ECO:0000256" key="1">
    <source>
        <dbReference type="ARBA" id="ARBA00004123"/>
    </source>
</evidence>
<evidence type="ECO:0000256" key="4">
    <source>
        <dbReference type="ARBA" id="ARBA00023163"/>
    </source>
</evidence>
<dbReference type="PROSITE" id="PS00036">
    <property type="entry name" value="BZIP_BASIC"/>
    <property type="match status" value="1"/>
</dbReference>
<dbReference type="PANTHER" id="PTHR13044">
    <property type="entry name" value="ACTIVATING TRANSCRIPTION FACTOR ATF 4/5"/>
    <property type="match status" value="1"/>
</dbReference>
<feature type="region of interest" description="Disordered" evidence="6">
    <location>
        <begin position="307"/>
        <end position="357"/>
    </location>
</feature>
<dbReference type="GO" id="GO:0001228">
    <property type="term" value="F:DNA-binding transcription activator activity, RNA polymerase II-specific"/>
    <property type="evidence" value="ECO:0007669"/>
    <property type="project" value="TreeGrafter"/>
</dbReference>
<dbReference type="InterPro" id="IPR004827">
    <property type="entry name" value="bZIP"/>
</dbReference>
<keyword evidence="5" id="KW-0539">Nucleus</keyword>
<feature type="region of interest" description="Disordered" evidence="6">
    <location>
        <begin position="202"/>
        <end position="238"/>
    </location>
</feature>
<evidence type="ECO:0000259" key="7">
    <source>
        <dbReference type="PROSITE" id="PS00036"/>
    </source>
</evidence>
<keyword evidence="2" id="KW-0805">Transcription regulation</keyword>
<dbReference type="SUPFAM" id="SSF57959">
    <property type="entry name" value="Leucine zipper domain"/>
    <property type="match status" value="1"/>
</dbReference>
<dbReference type="OrthoDB" id="1939598at2759"/>
<evidence type="ECO:0000256" key="5">
    <source>
        <dbReference type="ARBA" id="ARBA00023242"/>
    </source>
</evidence>
<feature type="region of interest" description="Disordered" evidence="6">
    <location>
        <begin position="1"/>
        <end position="160"/>
    </location>
</feature>
<feature type="compositionally biased region" description="Low complexity" evidence="6">
    <location>
        <begin position="412"/>
        <end position="423"/>
    </location>
</feature>
<feature type="compositionally biased region" description="Polar residues" evidence="6">
    <location>
        <begin position="131"/>
        <end position="143"/>
    </location>
</feature>
<dbReference type="GO" id="GO:0005634">
    <property type="term" value="C:nucleus"/>
    <property type="evidence" value="ECO:0007669"/>
    <property type="project" value="UniProtKB-SubCell"/>
</dbReference>
<feature type="compositionally biased region" description="Low complexity" evidence="6">
    <location>
        <begin position="310"/>
        <end position="330"/>
    </location>
</feature>
<feature type="compositionally biased region" description="Basic and acidic residues" evidence="6">
    <location>
        <begin position="107"/>
        <end position="120"/>
    </location>
</feature>
<dbReference type="EMBL" id="FMWP01000088">
    <property type="protein sequence ID" value="SCZ96499.1"/>
    <property type="molecule type" value="Genomic_DNA"/>
</dbReference>
<accession>A0A2X0N9P4</accession>
<evidence type="ECO:0000256" key="6">
    <source>
        <dbReference type="SAM" id="MobiDB-lite"/>
    </source>
</evidence>
<dbReference type="PANTHER" id="PTHR13044:SF14">
    <property type="entry name" value="CRYPTOCEPHAL, ISOFORM A"/>
    <property type="match status" value="1"/>
</dbReference>
<name>A0A2X0N9P4_9BASI</name>
<keyword evidence="3" id="KW-0238">DNA-binding</keyword>
<keyword evidence="4" id="KW-0804">Transcription</keyword>